<dbReference type="SMART" id="SM00059">
    <property type="entry name" value="FN2"/>
    <property type="match status" value="1"/>
</dbReference>
<dbReference type="InterPro" id="IPR013806">
    <property type="entry name" value="Kringle-like"/>
</dbReference>
<keyword evidence="7" id="KW-0472">Membrane</keyword>
<gene>
    <name evidence="15" type="ORF">WMY93_000308</name>
</gene>
<keyword evidence="2" id="KW-0254">Endocytosis</keyword>
<dbReference type="InterPro" id="IPR016186">
    <property type="entry name" value="C-type_lectin-like/link_sf"/>
</dbReference>
<dbReference type="Pfam" id="PF00040">
    <property type="entry name" value="fn2"/>
    <property type="match status" value="1"/>
</dbReference>
<feature type="domain" description="C-type lectin" evidence="13">
    <location>
        <begin position="219"/>
        <end position="334"/>
    </location>
</feature>
<evidence type="ECO:0000256" key="1">
    <source>
        <dbReference type="ARBA" id="ARBA00004167"/>
    </source>
</evidence>
<dbReference type="PROSITE" id="PS50041">
    <property type="entry name" value="C_TYPE_LECTIN_2"/>
    <property type="match status" value="3"/>
</dbReference>
<evidence type="ECO:0000256" key="6">
    <source>
        <dbReference type="ARBA" id="ARBA00022989"/>
    </source>
</evidence>
<dbReference type="InterPro" id="IPR018378">
    <property type="entry name" value="C-type_lectin_CS"/>
</dbReference>
<protein>
    <recommendedName>
        <fullName evidence="17">Macrophage mannose receptor 1-like</fullName>
    </recommendedName>
</protein>
<feature type="signal peptide" evidence="12">
    <location>
        <begin position="1"/>
        <end position="28"/>
    </location>
</feature>
<dbReference type="SUPFAM" id="SSF57440">
    <property type="entry name" value="Kringle-like"/>
    <property type="match status" value="1"/>
</dbReference>
<dbReference type="Gene3D" id="2.80.10.50">
    <property type="match status" value="1"/>
</dbReference>
<comment type="caution">
    <text evidence="11">Lacks conserved residue(s) required for the propagation of feature annotation.</text>
</comment>
<keyword evidence="4 12" id="KW-0732">Signal</keyword>
<keyword evidence="16" id="KW-1185">Reference proteome</keyword>
<dbReference type="InterPro" id="IPR016187">
    <property type="entry name" value="CTDL_fold"/>
</dbReference>
<organism evidence="15 16">
    <name type="scientific">Mugilogobius chulae</name>
    <name type="common">yellowstripe goby</name>
    <dbReference type="NCBI Taxonomy" id="88201"/>
    <lineage>
        <taxon>Eukaryota</taxon>
        <taxon>Metazoa</taxon>
        <taxon>Chordata</taxon>
        <taxon>Craniata</taxon>
        <taxon>Vertebrata</taxon>
        <taxon>Euteleostomi</taxon>
        <taxon>Actinopterygii</taxon>
        <taxon>Neopterygii</taxon>
        <taxon>Teleostei</taxon>
        <taxon>Neoteleostei</taxon>
        <taxon>Acanthomorphata</taxon>
        <taxon>Gobiaria</taxon>
        <taxon>Gobiiformes</taxon>
        <taxon>Gobioidei</taxon>
        <taxon>Gobiidae</taxon>
        <taxon>Gobionellinae</taxon>
        <taxon>Mugilogobius</taxon>
    </lineage>
</organism>
<dbReference type="Gene3D" id="2.10.10.10">
    <property type="entry name" value="Fibronectin, type II, collagen-binding"/>
    <property type="match status" value="1"/>
</dbReference>
<evidence type="ECO:0000256" key="5">
    <source>
        <dbReference type="ARBA" id="ARBA00022737"/>
    </source>
</evidence>
<keyword evidence="9" id="KW-0675">Receptor</keyword>
<evidence type="ECO:0000256" key="12">
    <source>
        <dbReference type="SAM" id="SignalP"/>
    </source>
</evidence>
<evidence type="ECO:0000256" key="2">
    <source>
        <dbReference type="ARBA" id="ARBA00022583"/>
    </source>
</evidence>
<evidence type="ECO:0000256" key="9">
    <source>
        <dbReference type="ARBA" id="ARBA00023170"/>
    </source>
</evidence>
<feature type="domain" description="C-type lectin" evidence="13">
    <location>
        <begin position="357"/>
        <end position="473"/>
    </location>
</feature>
<evidence type="ECO:0000313" key="16">
    <source>
        <dbReference type="Proteomes" id="UP001460270"/>
    </source>
</evidence>
<comment type="caution">
    <text evidence="15">The sequence shown here is derived from an EMBL/GenBank/DDBJ whole genome shotgun (WGS) entry which is preliminary data.</text>
</comment>
<dbReference type="InterPro" id="IPR001304">
    <property type="entry name" value="C-type_lectin-like"/>
</dbReference>
<reference evidence="16" key="1">
    <citation type="submission" date="2024-04" db="EMBL/GenBank/DDBJ databases">
        <title>Salinicola lusitanus LLJ914,a marine bacterium isolated from the Okinawa Trough.</title>
        <authorList>
            <person name="Li J."/>
        </authorList>
    </citation>
    <scope>NUCLEOTIDE SEQUENCE [LARGE SCALE GENOMIC DNA]</scope>
</reference>
<evidence type="ECO:0000313" key="15">
    <source>
        <dbReference type="EMBL" id="KAK7944580.1"/>
    </source>
</evidence>
<dbReference type="SUPFAM" id="SSF50370">
    <property type="entry name" value="Ricin B-like lectins"/>
    <property type="match status" value="1"/>
</dbReference>
<dbReference type="Proteomes" id="UP001460270">
    <property type="component" value="Unassembled WGS sequence"/>
</dbReference>
<accession>A0AAW0Q237</accession>
<dbReference type="AlphaFoldDB" id="A0AAW0Q237"/>
<dbReference type="PROSITE" id="PS00615">
    <property type="entry name" value="C_TYPE_LECTIN_1"/>
    <property type="match status" value="1"/>
</dbReference>
<dbReference type="InterPro" id="IPR000562">
    <property type="entry name" value="FN_type2_dom"/>
</dbReference>
<keyword evidence="6" id="KW-1133">Transmembrane helix</keyword>
<dbReference type="InterPro" id="IPR050111">
    <property type="entry name" value="C-type_lectin/snaclec_domain"/>
</dbReference>
<feature type="chain" id="PRO_5043486047" description="Macrophage mannose receptor 1-like" evidence="12">
    <location>
        <begin position="29"/>
        <end position="589"/>
    </location>
</feature>
<dbReference type="CDD" id="cd00062">
    <property type="entry name" value="FN2"/>
    <property type="match status" value="1"/>
</dbReference>
<evidence type="ECO:0000259" key="13">
    <source>
        <dbReference type="PROSITE" id="PS50041"/>
    </source>
</evidence>
<sequence length="589" mass="66599">MSAAMELIRTALWITVAAFGLLIQTAHCQNVSLDSPFTLTNKATGFCLVKKSTRCVEVRWTSGNRLFVTSSKKCLGAQGRSVGSEVNVYDCDDRSPLQKWECRNNTLLALKGQNLYVEIQADESVTLSRNIGPNNHFTIVGTNSGACTRTHRELFSIGGNAKGRPCMFPFQYKDRWFSDCTTYDHSNKRQWCAIETKYERELWGYCPTTSNEYWSKNTATGSYYQINLESALTWSQAQTSCQQQGASLLSIGDPHEQAYVSALLGQVRSKVWIGLVLDAEHGWQWTDGRAFRYLRWTPGNPLPNPGHNCAVLDTSGQQTWESSTCGKQLGYICYKSGVAPPTDAVEQGFCASPWIPYNGHCFHLHREKKTWPEAVKECRKEAGDLLSIRHLEDQSFVISQLGYASTDELWIGLNDQRTEGLFDWIDQTPVLFSSWEYGEPSLSGDSEDCVLMRGEKGNWADRSCDEQHGFICMKQSSVERTGQEVNLDVGCRVGWKRHGSYCYFVGVATKTFDEANADCRSSNSYLVDVSNGLDNAFLVSLVGMRPERYFWMGLSNMADIDRFVWGNTEQVKFTHWNRNMPGYQQVVWR</sequence>
<evidence type="ECO:0000256" key="3">
    <source>
        <dbReference type="ARBA" id="ARBA00022692"/>
    </source>
</evidence>
<comment type="subcellular location">
    <subcellularLocation>
        <location evidence="1">Membrane</location>
        <topology evidence="1">Single-pass membrane protein</topology>
    </subcellularLocation>
</comment>
<dbReference type="GO" id="GO:0006897">
    <property type="term" value="P:endocytosis"/>
    <property type="evidence" value="ECO:0007669"/>
    <property type="project" value="UniProtKB-KW"/>
</dbReference>
<keyword evidence="10" id="KW-0325">Glycoprotein</keyword>
<dbReference type="CDD" id="cd00037">
    <property type="entry name" value="CLECT"/>
    <property type="match status" value="3"/>
</dbReference>
<evidence type="ECO:0000256" key="8">
    <source>
        <dbReference type="ARBA" id="ARBA00023157"/>
    </source>
</evidence>
<evidence type="ECO:0000259" key="14">
    <source>
        <dbReference type="PROSITE" id="PS51092"/>
    </source>
</evidence>
<proteinExistence type="predicted"/>
<keyword evidence="5" id="KW-0677">Repeat</keyword>
<name>A0AAW0Q237_9GOBI</name>
<evidence type="ECO:0000256" key="4">
    <source>
        <dbReference type="ARBA" id="ARBA00022729"/>
    </source>
</evidence>
<dbReference type="Pfam" id="PF24562">
    <property type="entry name" value="CysR_MRC2_N"/>
    <property type="match status" value="1"/>
</dbReference>
<dbReference type="InterPro" id="IPR000772">
    <property type="entry name" value="Ricin_B_lectin"/>
</dbReference>
<evidence type="ECO:0000256" key="7">
    <source>
        <dbReference type="ARBA" id="ARBA00023136"/>
    </source>
</evidence>
<dbReference type="GO" id="GO:0016020">
    <property type="term" value="C:membrane"/>
    <property type="evidence" value="ECO:0007669"/>
    <property type="project" value="UniProtKB-SubCell"/>
</dbReference>
<dbReference type="InterPro" id="IPR035992">
    <property type="entry name" value="Ricin_B-like_lectins"/>
</dbReference>
<evidence type="ECO:0008006" key="17">
    <source>
        <dbReference type="Google" id="ProtNLM"/>
    </source>
</evidence>
<dbReference type="EMBL" id="JBBPFD010000001">
    <property type="protein sequence ID" value="KAK7944580.1"/>
    <property type="molecule type" value="Genomic_DNA"/>
</dbReference>
<dbReference type="Pfam" id="PF00059">
    <property type="entry name" value="Lectin_C"/>
    <property type="match status" value="3"/>
</dbReference>
<feature type="disulfide bond" evidence="11">
    <location>
        <begin position="166"/>
        <end position="192"/>
    </location>
</feature>
<evidence type="ECO:0000256" key="10">
    <source>
        <dbReference type="ARBA" id="ARBA00023180"/>
    </source>
</evidence>
<keyword evidence="3" id="KW-0812">Transmembrane</keyword>
<feature type="domain" description="Fibronectin type-II" evidence="14">
    <location>
        <begin position="161"/>
        <end position="208"/>
    </location>
</feature>
<evidence type="ECO:0000256" key="11">
    <source>
        <dbReference type="PROSITE-ProRule" id="PRU00479"/>
    </source>
</evidence>
<dbReference type="PROSITE" id="PS50231">
    <property type="entry name" value="RICIN_B_LECTIN"/>
    <property type="match status" value="1"/>
</dbReference>
<dbReference type="InterPro" id="IPR036943">
    <property type="entry name" value="FN_type2_sf"/>
</dbReference>
<dbReference type="SMART" id="SM00034">
    <property type="entry name" value="CLECT"/>
    <property type="match status" value="3"/>
</dbReference>
<keyword evidence="8 11" id="KW-1015">Disulfide bond</keyword>
<dbReference type="PROSITE" id="PS51092">
    <property type="entry name" value="FN2_2"/>
    <property type="match status" value="1"/>
</dbReference>
<feature type="domain" description="C-type lectin" evidence="13">
    <location>
        <begin position="498"/>
        <end position="581"/>
    </location>
</feature>
<dbReference type="Gene3D" id="3.10.100.10">
    <property type="entry name" value="Mannose-Binding Protein A, subunit A"/>
    <property type="match status" value="3"/>
</dbReference>
<dbReference type="SUPFAM" id="SSF56436">
    <property type="entry name" value="C-type lectin-like"/>
    <property type="match status" value="3"/>
</dbReference>
<dbReference type="PANTHER" id="PTHR22803">
    <property type="entry name" value="MANNOSE, PHOSPHOLIPASE, LECTIN RECEPTOR RELATED"/>
    <property type="match status" value="1"/>
</dbReference>